<evidence type="ECO:0000313" key="9">
    <source>
        <dbReference type="Proteomes" id="UP000178406"/>
    </source>
</evidence>
<dbReference type="EMBL" id="MFHQ01000017">
    <property type="protein sequence ID" value="OGF74469.1"/>
    <property type="molecule type" value="Genomic_DNA"/>
</dbReference>
<dbReference type="AlphaFoldDB" id="A0A1F5WFG9"/>
<reference evidence="8 9" key="1">
    <citation type="journal article" date="2016" name="Nat. Commun.">
        <title>Thousands of microbial genomes shed light on interconnected biogeochemical processes in an aquifer system.</title>
        <authorList>
            <person name="Anantharaman K."/>
            <person name="Brown C.T."/>
            <person name="Hug L.A."/>
            <person name="Sharon I."/>
            <person name="Castelle C.J."/>
            <person name="Probst A.J."/>
            <person name="Thomas B.C."/>
            <person name="Singh A."/>
            <person name="Wilkins M.J."/>
            <person name="Karaoz U."/>
            <person name="Brodie E.L."/>
            <person name="Williams K.H."/>
            <person name="Hubbard S.S."/>
            <person name="Banfield J.F."/>
        </authorList>
    </citation>
    <scope>NUCLEOTIDE SEQUENCE [LARGE SCALE GENOMIC DNA]</scope>
</reference>
<gene>
    <name evidence="8" type="ORF">A3J56_00840</name>
</gene>
<keyword evidence="7" id="KW-0346">Stress response</keyword>
<evidence type="ECO:0000256" key="7">
    <source>
        <dbReference type="ARBA" id="ARBA00023016"/>
    </source>
</evidence>
<evidence type="ECO:0000313" key="8">
    <source>
        <dbReference type="EMBL" id="OGF74469.1"/>
    </source>
</evidence>
<keyword evidence="3" id="KW-0540">Nuclease</keyword>
<dbReference type="GO" id="GO:0003729">
    <property type="term" value="F:mRNA binding"/>
    <property type="evidence" value="ECO:0007669"/>
    <property type="project" value="InterPro"/>
</dbReference>
<keyword evidence="2" id="KW-1277">Toxin-antitoxin system</keyword>
<sequence>MTQLPLLSGREIIKTLARAGYYEVRQRGSHIRLRHKTRRPVTVPNYPTVSRGLLSKILRETEITVAEFADLL</sequence>
<evidence type="ECO:0000256" key="1">
    <source>
        <dbReference type="ARBA" id="ARBA00006620"/>
    </source>
</evidence>
<dbReference type="InterPro" id="IPR012933">
    <property type="entry name" value="HicA_mRNA_interferase"/>
</dbReference>
<evidence type="ECO:0000256" key="3">
    <source>
        <dbReference type="ARBA" id="ARBA00022722"/>
    </source>
</evidence>
<keyword evidence="5" id="KW-0378">Hydrolase</keyword>
<protein>
    <recommendedName>
        <fullName evidence="10">Addiction module toxin, HicA family</fullName>
    </recommendedName>
</protein>
<dbReference type="InterPro" id="IPR038570">
    <property type="entry name" value="HicA_sf"/>
</dbReference>
<comment type="caution">
    <text evidence="8">The sequence shown here is derived from an EMBL/GenBank/DDBJ whole genome shotgun (WGS) entry which is preliminary data.</text>
</comment>
<comment type="similarity">
    <text evidence="1">Belongs to the HicA mRNA interferase family.</text>
</comment>
<evidence type="ECO:0000256" key="6">
    <source>
        <dbReference type="ARBA" id="ARBA00022884"/>
    </source>
</evidence>
<dbReference type="STRING" id="1798338.A3J56_00840"/>
<organism evidence="8 9">
    <name type="scientific">Candidatus Giovannonibacteria bacterium RIFCSPHIGHO2_02_FULL_46_20</name>
    <dbReference type="NCBI Taxonomy" id="1798338"/>
    <lineage>
        <taxon>Bacteria</taxon>
        <taxon>Candidatus Giovannoniibacteriota</taxon>
    </lineage>
</organism>
<evidence type="ECO:0000256" key="2">
    <source>
        <dbReference type="ARBA" id="ARBA00022649"/>
    </source>
</evidence>
<dbReference type="GO" id="GO:0004519">
    <property type="term" value="F:endonuclease activity"/>
    <property type="evidence" value="ECO:0007669"/>
    <property type="project" value="UniProtKB-KW"/>
</dbReference>
<dbReference type="GO" id="GO:0016787">
    <property type="term" value="F:hydrolase activity"/>
    <property type="evidence" value="ECO:0007669"/>
    <property type="project" value="UniProtKB-KW"/>
</dbReference>
<dbReference type="Pfam" id="PF07927">
    <property type="entry name" value="HicA_toxin"/>
    <property type="match status" value="1"/>
</dbReference>
<dbReference type="Proteomes" id="UP000178406">
    <property type="component" value="Unassembled WGS sequence"/>
</dbReference>
<accession>A0A1F5WFG9</accession>
<dbReference type="SUPFAM" id="SSF54786">
    <property type="entry name" value="YcfA/nrd intein domain"/>
    <property type="match status" value="1"/>
</dbReference>
<evidence type="ECO:0000256" key="5">
    <source>
        <dbReference type="ARBA" id="ARBA00022801"/>
    </source>
</evidence>
<evidence type="ECO:0000256" key="4">
    <source>
        <dbReference type="ARBA" id="ARBA00022759"/>
    </source>
</evidence>
<evidence type="ECO:0008006" key="10">
    <source>
        <dbReference type="Google" id="ProtNLM"/>
    </source>
</evidence>
<dbReference type="Gene3D" id="3.30.920.30">
    <property type="entry name" value="Hypothetical protein"/>
    <property type="match status" value="1"/>
</dbReference>
<proteinExistence type="inferred from homology"/>
<keyword evidence="4" id="KW-0255">Endonuclease</keyword>
<keyword evidence="6" id="KW-0694">RNA-binding</keyword>
<name>A0A1F5WFG9_9BACT</name>